<proteinExistence type="predicted"/>
<dbReference type="PANTHER" id="PTHR12990">
    <property type="entry name" value="ARMET-LIKE PROTEIN"/>
    <property type="match status" value="1"/>
</dbReference>
<dbReference type="EMBL" id="JAHRIO010033207">
    <property type="protein sequence ID" value="MEQ2169544.1"/>
    <property type="molecule type" value="Genomic_DNA"/>
</dbReference>
<name>A0ABV0NF88_9TELE</name>
<keyword evidence="3" id="KW-1185">Reference proteome</keyword>
<dbReference type="Pfam" id="PF20145">
    <property type="entry name" value="ARMET_N"/>
    <property type="match status" value="1"/>
</dbReference>
<evidence type="ECO:0000259" key="1">
    <source>
        <dbReference type="Pfam" id="PF20145"/>
    </source>
</evidence>
<organism evidence="2 3">
    <name type="scientific">Goodea atripinnis</name>
    <dbReference type="NCBI Taxonomy" id="208336"/>
    <lineage>
        <taxon>Eukaryota</taxon>
        <taxon>Metazoa</taxon>
        <taxon>Chordata</taxon>
        <taxon>Craniata</taxon>
        <taxon>Vertebrata</taxon>
        <taxon>Euteleostomi</taxon>
        <taxon>Actinopterygii</taxon>
        <taxon>Neopterygii</taxon>
        <taxon>Teleostei</taxon>
        <taxon>Neoteleostei</taxon>
        <taxon>Acanthomorphata</taxon>
        <taxon>Ovalentaria</taxon>
        <taxon>Atherinomorphae</taxon>
        <taxon>Cyprinodontiformes</taxon>
        <taxon>Goodeidae</taxon>
        <taxon>Goodea</taxon>
    </lineage>
</organism>
<reference evidence="2 3" key="1">
    <citation type="submission" date="2021-06" db="EMBL/GenBank/DDBJ databases">
        <authorList>
            <person name="Palmer J.M."/>
        </authorList>
    </citation>
    <scope>NUCLEOTIDE SEQUENCE [LARGE SCALE GENOMIC DNA]</scope>
    <source>
        <strain evidence="2 3">GA_2019</strain>
        <tissue evidence="2">Muscle</tissue>
    </source>
</reference>
<dbReference type="Proteomes" id="UP001476798">
    <property type="component" value="Unassembled WGS sequence"/>
</dbReference>
<dbReference type="InterPro" id="IPR045333">
    <property type="entry name" value="ARMET-like"/>
</dbReference>
<comment type="caution">
    <text evidence="2">The sequence shown here is derived from an EMBL/GenBank/DDBJ whole genome shotgun (WGS) entry which is preliminary data.</text>
</comment>
<evidence type="ECO:0000313" key="3">
    <source>
        <dbReference type="Proteomes" id="UP001476798"/>
    </source>
</evidence>
<feature type="non-terminal residue" evidence="2">
    <location>
        <position position="1"/>
    </location>
</feature>
<dbReference type="InterPro" id="IPR045332">
    <property type="entry name" value="ARMET_N"/>
</dbReference>
<dbReference type="Gene3D" id="1.10.225.10">
    <property type="entry name" value="Saposin-like"/>
    <property type="match status" value="1"/>
</dbReference>
<evidence type="ECO:0000313" key="2">
    <source>
        <dbReference type="EMBL" id="MEQ2169544.1"/>
    </source>
</evidence>
<protein>
    <recommendedName>
        <fullName evidence="1">ARMET N-terminal domain-containing protein</fullName>
    </recommendedName>
</protein>
<dbReference type="PANTHER" id="PTHR12990:SF10">
    <property type="entry name" value="MESENCEPHALIC ASTROCYTE-DERIVED NEUROTROPHIC FACTOR"/>
    <property type="match status" value="1"/>
</dbReference>
<sequence length="137" mass="15007">LPVSISSEASETHKSRLSVFSSAFTDVLLTLLEPKMFSFSGLSVALAIVLVPGPVESLKEGECEVCVTFLGKFYDSLKDSNTNFNSADIEKQLLESCKDTKGKDNRFVSKSRNNQTGFIDFTTGIHTSVLISRFSIN</sequence>
<accession>A0ABV0NF88</accession>
<gene>
    <name evidence="2" type="ORF">GOODEAATRI_026261</name>
</gene>
<feature type="domain" description="ARMET N-terminal" evidence="1">
    <location>
        <begin position="62"/>
        <end position="108"/>
    </location>
</feature>